<protein>
    <submittedName>
        <fullName evidence="2">Uncharacterized protein</fullName>
    </submittedName>
</protein>
<dbReference type="EMBL" id="JADBDZ010000001">
    <property type="protein sequence ID" value="MBE1534010.1"/>
    <property type="molecule type" value="Genomic_DNA"/>
</dbReference>
<evidence type="ECO:0000313" key="3">
    <source>
        <dbReference type="Proteomes" id="UP000627838"/>
    </source>
</evidence>
<sequence>MTFKIGAAAGLALATGAAVVALAVPPAQAAQTGTRTAAAGCGGSLVDRKVARYQGRPIAELVVYYQRGKNCAMLNHLGVTRGKKLRTSVFLAACKETSPARVCHYHGKPAAQDGRYAYYAGPVRKAAGDRCVHAAGDIYFHGKRHLETSPAASHCR</sequence>
<organism evidence="2 3">
    <name type="scientific">Actinomadura algeriensis</name>
    <dbReference type="NCBI Taxonomy" id="1679523"/>
    <lineage>
        <taxon>Bacteria</taxon>
        <taxon>Bacillati</taxon>
        <taxon>Actinomycetota</taxon>
        <taxon>Actinomycetes</taxon>
        <taxon>Streptosporangiales</taxon>
        <taxon>Thermomonosporaceae</taxon>
        <taxon>Actinomadura</taxon>
    </lineage>
</organism>
<name>A0ABR9JTW8_9ACTN</name>
<feature type="chain" id="PRO_5045479684" evidence="1">
    <location>
        <begin position="30"/>
        <end position="156"/>
    </location>
</feature>
<gene>
    <name evidence="2" type="ORF">H4W34_003843</name>
</gene>
<reference evidence="2 3" key="1">
    <citation type="submission" date="2020-10" db="EMBL/GenBank/DDBJ databases">
        <title>Sequencing the genomes of 1000 actinobacteria strains.</title>
        <authorList>
            <person name="Klenk H.-P."/>
        </authorList>
    </citation>
    <scope>NUCLEOTIDE SEQUENCE [LARGE SCALE GENOMIC DNA]</scope>
    <source>
        <strain evidence="2 3">DSM 46744</strain>
    </source>
</reference>
<feature type="signal peptide" evidence="1">
    <location>
        <begin position="1"/>
        <end position="29"/>
    </location>
</feature>
<comment type="caution">
    <text evidence="2">The sequence shown here is derived from an EMBL/GenBank/DDBJ whole genome shotgun (WGS) entry which is preliminary data.</text>
</comment>
<accession>A0ABR9JTW8</accession>
<keyword evidence="3" id="KW-1185">Reference proteome</keyword>
<evidence type="ECO:0000256" key="1">
    <source>
        <dbReference type="SAM" id="SignalP"/>
    </source>
</evidence>
<keyword evidence="1" id="KW-0732">Signal</keyword>
<dbReference type="RefSeq" id="WP_192760460.1">
    <property type="nucleotide sequence ID" value="NZ_JADBDZ010000001.1"/>
</dbReference>
<evidence type="ECO:0000313" key="2">
    <source>
        <dbReference type="EMBL" id="MBE1534010.1"/>
    </source>
</evidence>
<proteinExistence type="predicted"/>
<dbReference type="Proteomes" id="UP000627838">
    <property type="component" value="Unassembled WGS sequence"/>
</dbReference>